<dbReference type="InterPro" id="IPR036781">
    <property type="entry name" value="Smr_assoc-like_sf"/>
</dbReference>
<dbReference type="InterPro" id="IPR018598">
    <property type="entry name" value="DUF2027"/>
</dbReference>
<protein>
    <submittedName>
        <fullName evidence="3">DUF2027 domain-containing protein</fullName>
    </submittedName>
</protein>
<feature type="region of interest" description="Disordered" evidence="1">
    <location>
        <begin position="57"/>
        <end position="78"/>
    </location>
</feature>
<dbReference type="Gene3D" id="2.60.40.1600">
    <property type="entry name" value="Smr-associated-like"/>
    <property type="match status" value="1"/>
</dbReference>
<reference evidence="3" key="2">
    <citation type="submission" date="2021-09" db="EMBL/GenBank/DDBJ databases">
        <authorList>
            <person name="Gilroy R."/>
        </authorList>
    </citation>
    <scope>NUCLEOTIDE SEQUENCE</scope>
    <source>
        <strain evidence="3">9794</strain>
    </source>
</reference>
<dbReference type="AlphaFoldDB" id="A0A921HK00"/>
<evidence type="ECO:0000256" key="1">
    <source>
        <dbReference type="SAM" id="MobiDB-lite"/>
    </source>
</evidence>
<reference evidence="3" key="1">
    <citation type="journal article" date="2021" name="PeerJ">
        <title>Extensive microbial diversity within the chicken gut microbiome revealed by metagenomics and culture.</title>
        <authorList>
            <person name="Gilroy R."/>
            <person name="Ravi A."/>
            <person name="Getino M."/>
            <person name="Pursley I."/>
            <person name="Horton D.L."/>
            <person name="Alikhan N.F."/>
            <person name="Baker D."/>
            <person name="Gharbi K."/>
            <person name="Hall N."/>
            <person name="Watson M."/>
            <person name="Adriaenssens E.M."/>
            <person name="Foster-Nyarko E."/>
            <person name="Jarju S."/>
            <person name="Secka A."/>
            <person name="Antonio M."/>
            <person name="Oren A."/>
            <person name="Chaudhuri R.R."/>
            <person name="La Ragione R."/>
            <person name="Hildebrand F."/>
            <person name="Pallen M.J."/>
        </authorList>
    </citation>
    <scope>NUCLEOTIDE SEQUENCE</scope>
    <source>
        <strain evidence="3">9794</strain>
    </source>
</reference>
<evidence type="ECO:0000259" key="2">
    <source>
        <dbReference type="PROSITE" id="PS50828"/>
    </source>
</evidence>
<dbReference type="EMBL" id="DYWE01000051">
    <property type="protein sequence ID" value="HJF80938.1"/>
    <property type="molecule type" value="Genomic_DNA"/>
</dbReference>
<sequence length="351" mass="40354">MKIGDKVRFLSEVGGGIVRGFQGKDIALVEGEDGFEIPMLIRECVVIQTDDYNIPLKSTAKPSAPEVEEEEEEEEEKPITYRAPEIRGNDVLNVFLAYVPQDVKSISSTAFDAYLVNDSNYFIDYLYLSAEGKSWTLRSRGTVKPNMKMHLEEFEKSALNGMERVAVQLLAYKDDRTFLLKQAVNQELRIDTVKFYKLHTFQASDFFEEPALIYEIVKDDEAVKQVYVSADDIKNALLQKNVQDVPAKLQKKQHVVKNEIVEVDLHIHELLDDTTGMGNAEMLNYQLDVFRKTLEEYKQKKGQRIVFIHGKGDGVLRRAILDELKRKYKTYQWQDASFREYGFGATMVTIH</sequence>
<dbReference type="Pfam" id="PF01713">
    <property type="entry name" value="Smr"/>
    <property type="match status" value="1"/>
</dbReference>
<gene>
    <name evidence="3" type="ORF">K8V40_04705</name>
</gene>
<evidence type="ECO:0000313" key="4">
    <source>
        <dbReference type="Proteomes" id="UP000722357"/>
    </source>
</evidence>
<dbReference type="SUPFAM" id="SSF158949">
    <property type="entry name" value="Smr-associated domain-like"/>
    <property type="match status" value="1"/>
</dbReference>
<accession>A0A921HK00</accession>
<dbReference type="Proteomes" id="UP000722357">
    <property type="component" value="Unassembled WGS sequence"/>
</dbReference>
<feature type="domain" description="Smr" evidence="2">
    <location>
        <begin position="298"/>
        <end position="351"/>
    </location>
</feature>
<comment type="caution">
    <text evidence="3">The sequence shown here is derived from an EMBL/GenBank/DDBJ whole genome shotgun (WGS) entry which is preliminary data.</text>
</comment>
<dbReference type="Gene3D" id="3.30.1370.110">
    <property type="match status" value="1"/>
</dbReference>
<dbReference type="PROSITE" id="PS50828">
    <property type="entry name" value="SMR"/>
    <property type="match status" value="1"/>
</dbReference>
<organism evidence="3 4">
    <name type="scientific">Phocaeicola plebeius</name>
    <dbReference type="NCBI Taxonomy" id="310297"/>
    <lineage>
        <taxon>Bacteria</taxon>
        <taxon>Pseudomonadati</taxon>
        <taxon>Bacteroidota</taxon>
        <taxon>Bacteroidia</taxon>
        <taxon>Bacteroidales</taxon>
        <taxon>Bacteroidaceae</taxon>
        <taxon>Phocaeicola</taxon>
    </lineage>
</organism>
<dbReference type="InterPro" id="IPR036063">
    <property type="entry name" value="Smr_dom_sf"/>
</dbReference>
<dbReference type="Pfam" id="PF09640">
    <property type="entry name" value="DUF2027"/>
    <property type="match status" value="1"/>
</dbReference>
<evidence type="ECO:0000313" key="3">
    <source>
        <dbReference type="EMBL" id="HJF80938.1"/>
    </source>
</evidence>
<feature type="compositionally biased region" description="Acidic residues" evidence="1">
    <location>
        <begin position="66"/>
        <end position="76"/>
    </location>
</feature>
<name>A0A921HK00_9BACT</name>
<proteinExistence type="predicted"/>
<dbReference type="InterPro" id="IPR002625">
    <property type="entry name" value="Smr_dom"/>
</dbReference>